<evidence type="ECO:0000313" key="9">
    <source>
        <dbReference type="EMBL" id="SMC71914.1"/>
    </source>
</evidence>
<accession>A0A1W2BGF7</accession>
<feature type="transmembrane region" description="Helical" evidence="6">
    <location>
        <begin position="30"/>
        <end position="45"/>
    </location>
</feature>
<dbReference type="Pfam" id="PF03772">
    <property type="entry name" value="Competence"/>
    <property type="match status" value="1"/>
</dbReference>
<sequence>MKDQPFLFPLLGMISGILLGQFLHESDWRFLELIVLTAIIFILIFKSKFYFLGSLSILLFFTFFGIIRFHHFNSKEELNSDLLNEKKWVKLKIENTYRSSEKYRKYKAEIIFADSISTQKTHLLLYWKKENQQLHANDKVWVYTKIHQTEPPKNPHQFDYQKYLSRQQIHYTSFSGSVYYIELVGNSWNNKAAKFKSEIRIKLLSFGYSKNATDIIGAMLLGDRTEMDPEVEESYRKTGVVHILSISGLHIVMVYTIFYFLFYPLIYLQKGKLLRIICSLIFIWLYALFVELQPPVARSALMITIFHLALVFRRKPNIYHTLALSAFVLLIINPNFIFDVGFQLSYAAVFFIVWLMPVYRKILPFKNRKLIYMRDFTGTSISAQMGTFPIAAFYFHQSSGLFLAGNILMIPASFLMILGGMFSVLLAWLDIDFEIWIQVFNGFFWLCNWFINWLSSHENLVFENISFNILEVYVLLFIILGIRFLVMNYSPKYFISILTLFLIFQLSRIHKNYSFGQKEEFIVFNQYKNSILGIRKGKKLDVFISDEIDSAKINQYIIKPYCINEIIDSIHYFNMENEMNLTYAKSKNIIVWNGKKILIVNRDLDIKTNDFDYILIQNSSEIHSDSISNKTEVILDGSSYPNHLENSEFKLWRTRDSGAKVITVSR</sequence>
<dbReference type="InterPro" id="IPR025405">
    <property type="entry name" value="DUF4131"/>
</dbReference>
<keyword evidence="4 6" id="KW-1133">Transmembrane helix</keyword>
<dbReference type="Proteomes" id="UP000192393">
    <property type="component" value="Unassembled WGS sequence"/>
</dbReference>
<feature type="transmembrane region" description="Helical" evidence="6">
    <location>
        <begin position="319"/>
        <end position="338"/>
    </location>
</feature>
<feature type="transmembrane region" description="Helical" evidence="6">
    <location>
        <begin position="375"/>
        <end position="395"/>
    </location>
</feature>
<feature type="transmembrane region" description="Helical" evidence="6">
    <location>
        <begin position="435"/>
        <end position="453"/>
    </location>
</feature>
<evidence type="ECO:0000256" key="4">
    <source>
        <dbReference type="ARBA" id="ARBA00022989"/>
    </source>
</evidence>
<evidence type="ECO:0000259" key="8">
    <source>
        <dbReference type="Pfam" id="PF13567"/>
    </source>
</evidence>
<protein>
    <submittedName>
        <fullName evidence="9">Competence protein ComEC</fullName>
    </submittedName>
</protein>
<dbReference type="InterPro" id="IPR004477">
    <property type="entry name" value="ComEC_N"/>
</dbReference>
<evidence type="ECO:0000256" key="5">
    <source>
        <dbReference type="ARBA" id="ARBA00023136"/>
    </source>
</evidence>
<feature type="domain" description="DUF4131" evidence="8">
    <location>
        <begin position="30"/>
        <end position="174"/>
    </location>
</feature>
<evidence type="ECO:0000256" key="2">
    <source>
        <dbReference type="ARBA" id="ARBA00022475"/>
    </source>
</evidence>
<feature type="transmembrane region" description="Helical" evidence="6">
    <location>
        <begin position="465"/>
        <end position="486"/>
    </location>
</feature>
<dbReference type="OrthoDB" id="9761531at2"/>
<feature type="domain" description="ComEC/Rec2-related protein" evidence="7">
    <location>
        <begin position="219"/>
        <end position="482"/>
    </location>
</feature>
<dbReference type="EMBL" id="FWXS01000006">
    <property type="protein sequence ID" value="SMC71914.1"/>
    <property type="molecule type" value="Genomic_DNA"/>
</dbReference>
<dbReference type="NCBIfam" id="TIGR00360">
    <property type="entry name" value="ComEC_N-term"/>
    <property type="match status" value="1"/>
</dbReference>
<dbReference type="STRING" id="1434700.SAMN06296427_106155"/>
<dbReference type="AlphaFoldDB" id="A0A1W2BGF7"/>
<feature type="transmembrane region" description="Helical" evidence="6">
    <location>
        <begin position="6"/>
        <end position="23"/>
    </location>
</feature>
<feature type="transmembrane region" description="Helical" evidence="6">
    <location>
        <begin position="344"/>
        <end position="363"/>
    </location>
</feature>
<reference evidence="9 10" key="1">
    <citation type="submission" date="2017-04" db="EMBL/GenBank/DDBJ databases">
        <authorList>
            <person name="Afonso C.L."/>
            <person name="Miller P.J."/>
            <person name="Scott M.A."/>
            <person name="Spackman E."/>
            <person name="Goraichik I."/>
            <person name="Dimitrov K.M."/>
            <person name="Suarez D.L."/>
            <person name="Swayne D.E."/>
        </authorList>
    </citation>
    <scope>NUCLEOTIDE SEQUENCE [LARGE SCALE GENOMIC DNA]</scope>
    <source>
        <strain evidence="9 10">CGMCC 1.12708</strain>
    </source>
</reference>
<evidence type="ECO:0000313" key="10">
    <source>
        <dbReference type="Proteomes" id="UP000192393"/>
    </source>
</evidence>
<feature type="transmembrane region" description="Helical" evidence="6">
    <location>
        <begin position="241"/>
        <end position="261"/>
    </location>
</feature>
<dbReference type="PANTHER" id="PTHR30619:SF1">
    <property type="entry name" value="RECOMBINATION PROTEIN 2"/>
    <property type="match status" value="1"/>
</dbReference>
<name>A0A1W2BGF7_9FLAO</name>
<dbReference type="InterPro" id="IPR052159">
    <property type="entry name" value="Competence_DNA_uptake"/>
</dbReference>
<evidence type="ECO:0000256" key="6">
    <source>
        <dbReference type="SAM" id="Phobius"/>
    </source>
</evidence>
<keyword evidence="5 6" id="KW-0472">Membrane</keyword>
<keyword evidence="2" id="KW-1003">Cell membrane</keyword>
<keyword evidence="3 6" id="KW-0812">Transmembrane</keyword>
<feature type="transmembrane region" description="Helical" evidence="6">
    <location>
        <begin position="296"/>
        <end position="312"/>
    </location>
</feature>
<dbReference type="PANTHER" id="PTHR30619">
    <property type="entry name" value="DNA INTERNALIZATION/COMPETENCE PROTEIN COMEC/REC2"/>
    <property type="match status" value="1"/>
</dbReference>
<feature type="transmembrane region" description="Helical" evidence="6">
    <location>
        <begin position="51"/>
        <end position="69"/>
    </location>
</feature>
<dbReference type="RefSeq" id="WP_084017636.1">
    <property type="nucleotide sequence ID" value="NZ_FWXS01000006.1"/>
</dbReference>
<gene>
    <name evidence="9" type="ORF">SAMN06296427_106155</name>
</gene>
<feature type="transmembrane region" description="Helical" evidence="6">
    <location>
        <begin position="273"/>
        <end position="290"/>
    </location>
</feature>
<evidence type="ECO:0000256" key="1">
    <source>
        <dbReference type="ARBA" id="ARBA00004651"/>
    </source>
</evidence>
<dbReference type="Pfam" id="PF13567">
    <property type="entry name" value="DUF4131"/>
    <property type="match status" value="1"/>
</dbReference>
<proteinExistence type="predicted"/>
<comment type="subcellular location">
    <subcellularLocation>
        <location evidence="1">Cell membrane</location>
        <topology evidence="1">Multi-pass membrane protein</topology>
    </subcellularLocation>
</comment>
<keyword evidence="10" id="KW-1185">Reference proteome</keyword>
<dbReference type="GO" id="GO:0005886">
    <property type="term" value="C:plasma membrane"/>
    <property type="evidence" value="ECO:0007669"/>
    <property type="project" value="UniProtKB-SubCell"/>
</dbReference>
<evidence type="ECO:0000256" key="3">
    <source>
        <dbReference type="ARBA" id="ARBA00022692"/>
    </source>
</evidence>
<organism evidence="9 10">
    <name type="scientific">Moheibacter sediminis</name>
    <dbReference type="NCBI Taxonomy" id="1434700"/>
    <lineage>
        <taxon>Bacteria</taxon>
        <taxon>Pseudomonadati</taxon>
        <taxon>Bacteroidota</taxon>
        <taxon>Flavobacteriia</taxon>
        <taxon>Flavobacteriales</taxon>
        <taxon>Weeksellaceae</taxon>
        <taxon>Moheibacter</taxon>
    </lineage>
</organism>
<evidence type="ECO:0000259" key="7">
    <source>
        <dbReference type="Pfam" id="PF03772"/>
    </source>
</evidence>
<feature type="transmembrane region" description="Helical" evidence="6">
    <location>
        <begin position="401"/>
        <end position="428"/>
    </location>
</feature>